<evidence type="ECO:0000313" key="1">
    <source>
        <dbReference type="EMBL" id="GIY92306.1"/>
    </source>
</evidence>
<reference evidence="1 2" key="1">
    <citation type="submission" date="2021-06" db="EMBL/GenBank/DDBJ databases">
        <title>Caerostris extrusa draft genome.</title>
        <authorList>
            <person name="Kono N."/>
            <person name="Arakawa K."/>
        </authorList>
    </citation>
    <scope>NUCLEOTIDE SEQUENCE [LARGE SCALE GENOMIC DNA]</scope>
</reference>
<sequence length="111" mass="12685">MHIPIRVGDLAVYFLLDLLQNAQDILDASMWSTTHYSLCHECKALVVSTALHSWHQLRLSLTQSIYASFTPPSTPPPSEWNRVMYFEESLFFYAMKREANKSGTDMVTGPM</sequence>
<protein>
    <submittedName>
        <fullName evidence="1">Uncharacterized protein</fullName>
    </submittedName>
</protein>
<proteinExistence type="predicted"/>
<name>A0AAV4XBK8_CAEEX</name>
<gene>
    <name evidence="1" type="ORF">CEXT_232811</name>
</gene>
<comment type="caution">
    <text evidence="1">The sequence shown here is derived from an EMBL/GenBank/DDBJ whole genome shotgun (WGS) entry which is preliminary data.</text>
</comment>
<dbReference type="AlphaFoldDB" id="A0AAV4XBK8"/>
<evidence type="ECO:0000313" key="2">
    <source>
        <dbReference type="Proteomes" id="UP001054945"/>
    </source>
</evidence>
<organism evidence="1 2">
    <name type="scientific">Caerostris extrusa</name>
    <name type="common">Bark spider</name>
    <name type="synonym">Caerostris bankana</name>
    <dbReference type="NCBI Taxonomy" id="172846"/>
    <lineage>
        <taxon>Eukaryota</taxon>
        <taxon>Metazoa</taxon>
        <taxon>Ecdysozoa</taxon>
        <taxon>Arthropoda</taxon>
        <taxon>Chelicerata</taxon>
        <taxon>Arachnida</taxon>
        <taxon>Araneae</taxon>
        <taxon>Araneomorphae</taxon>
        <taxon>Entelegynae</taxon>
        <taxon>Araneoidea</taxon>
        <taxon>Araneidae</taxon>
        <taxon>Caerostris</taxon>
    </lineage>
</organism>
<dbReference type="Proteomes" id="UP001054945">
    <property type="component" value="Unassembled WGS sequence"/>
</dbReference>
<keyword evidence="2" id="KW-1185">Reference proteome</keyword>
<accession>A0AAV4XBK8</accession>
<dbReference type="EMBL" id="BPLR01000125">
    <property type="protein sequence ID" value="GIY92306.1"/>
    <property type="molecule type" value="Genomic_DNA"/>
</dbReference>